<keyword evidence="15" id="KW-1185">Reference proteome</keyword>
<feature type="binding site" evidence="10">
    <location>
        <position position="11"/>
    </location>
    <ligand>
        <name>ADP</name>
        <dbReference type="ChEBI" id="CHEBI:456216"/>
    </ligand>
</feature>
<dbReference type="FunFam" id="3.30.420.40:FF:000007">
    <property type="entry name" value="Glycerol kinase"/>
    <property type="match status" value="1"/>
</dbReference>
<dbReference type="InterPro" id="IPR043129">
    <property type="entry name" value="ATPase_NBD"/>
</dbReference>
<comment type="function">
    <text evidence="9 10">Key enzyme in the regulation of glycerol uptake and metabolism. Catalyzes the phosphorylation of glycerol to yield sn-glycerol 3-phosphate.</text>
</comment>
<dbReference type="GO" id="GO:0004370">
    <property type="term" value="F:glycerol kinase activity"/>
    <property type="evidence" value="ECO:0007669"/>
    <property type="project" value="UniProtKB-UniRule"/>
</dbReference>
<evidence type="ECO:0000256" key="4">
    <source>
        <dbReference type="ARBA" id="ARBA00022741"/>
    </source>
</evidence>
<feature type="binding site" evidence="10">
    <location>
        <position position="243"/>
    </location>
    <ligand>
        <name>sn-glycerol 3-phosphate</name>
        <dbReference type="ChEBI" id="CHEBI:57597"/>
    </ligand>
</feature>
<dbReference type="AlphaFoldDB" id="A0A346XZ32"/>
<dbReference type="Gene3D" id="3.30.420.40">
    <property type="match status" value="2"/>
</dbReference>
<feature type="binding site" evidence="10">
    <location>
        <position position="82"/>
    </location>
    <ligand>
        <name>glycerol</name>
        <dbReference type="ChEBI" id="CHEBI:17754"/>
    </ligand>
</feature>
<feature type="binding site" evidence="10">
    <location>
        <position position="12"/>
    </location>
    <ligand>
        <name>ATP</name>
        <dbReference type="ChEBI" id="CHEBI:30616"/>
    </ligand>
</feature>
<dbReference type="InterPro" id="IPR005999">
    <property type="entry name" value="Glycerol_kin"/>
</dbReference>
<evidence type="ECO:0000313" key="15">
    <source>
        <dbReference type="Proteomes" id="UP000264006"/>
    </source>
</evidence>
<dbReference type="InterPro" id="IPR000577">
    <property type="entry name" value="Carb_kinase_FGGY"/>
</dbReference>
<reference evidence="14 15" key="1">
    <citation type="submission" date="2018-09" db="EMBL/GenBank/DDBJ databases">
        <title>Complete genome sequence of Euzebya sp. DY32-46 isolated from seawater of Pacific Ocean.</title>
        <authorList>
            <person name="Xu L."/>
            <person name="Wu Y.-H."/>
            <person name="Xu X.-W."/>
        </authorList>
    </citation>
    <scope>NUCLEOTIDE SEQUENCE [LARGE SCALE GENOMIC DNA]</scope>
    <source>
        <strain evidence="14 15">DY32-46</strain>
    </source>
</reference>
<sequence>MRTIMTIDAGTTGVTALLVDERGGLTGRGYAEFPQHFPRPGWVEHDGEEIMAALRTACAAALEDGGIEAADLTAIGITNQRETTLLWDRETGRPIHNGIVWQDRRTAGVCDRLREAGHDAAIRDTTGLVVDAYFSGTKIAWMLDRVDGARAMAEEGRLAFGTVDTWVISCLTGGASHVTEPSNACRTMLYDIDRADWSPRMAELLRVPMSVLPELRPSVGSFGTTDPDAFFGAEVPITGVLGDQQSALFGQGCWTPGMSKNTYGTGSFVLLNTGRERPTSGRLLSSVAWDLGDGPCYVLEGSIFVTGAAVQWLRDGLGIIDKASDTEPLALSVPDTDDVYLVPAFTGLGAPHWDPYARGTIVGLTRGTNAGHIARATVEAMAFQTKDVIDAMEADSGLELGELRVDGGASAMDLLCRFQADLLGVDVLRPKVRETTALGAAFAAGLGAGVWESTDELADVWQLDARFSPEMDAAERDRRYGRWRQAVARSCAWATDDEDNNT</sequence>
<feature type="binding site" evidence="10">
    <location>
        <position position="81"/>
    </location>
    <ligand>
        <name>glycerol</name>
        <dbReference type="ChEBI" id="CHEBI:17754"/>
    </ligand>
</feature>
<keyword evidence="6 10" id="KW-0319">Glycerol metabolism</keyword>
<evidence type="ECO:0000256" key="11">
    <source>
        <dbReference type="RuleBase" id="RU003733"/>
    </source>
</evidence>
<comment type="caution">
    <text evidence="10">Lacks conserved residue(s) required for the propagation of feature annotation.</text>
</comment>
<dbReference type="Proteomes" id="UP000264006">
    <property type="component" value="Chromosome"/>
</dbReference>
<keyword evidence="7 10" id="KW-0067">ATP-binding</keyword>
<evidence type="ECO:0000256" key="2">
    <source>
        <dbReference type="ARBA" id="ARBA00009156"/>
    </source>
</evidence>
<feature type="binding site" evidence="10">
    <location>
        <position position="307"/>
    </location>
    <ligand>
        <name>ATP</name>
        <dbReference type="ChEBI" id="CHEBI:30616"/>
    </ligand>
</feature>
<evidence type="ECO:0000256" key="1">
    <source>
        <dbReference type="ARBA" id="ARBA00005190"/>
    </source>
</evidence>
<dbReference type="PANTHER" id="PTHR10196:SF69">
    <property type="entry name" value="GLYCEROL KINASE"/>
    <property type="match status" value="1"/>
</dbReference>
<dbReference type="UniPathway" id="UPA00618">
    <property type="reaction ID" value="UER00672"/>
</dbReference>
<feature type="binding site" evidence="10">
    <location>
        <position position="82"/>
    </location>
    <ligand>
        <name>sn-glycerol 3-phosphate</name>
        <dbReference type="ChEBI" id="CHEBI:57597"/>
    </ligand>
</feature>
<feature type="binding site" evidence="10">
    <location>
        <position position="265"/>
    </location>
    <ligand>
        <name>ADP</name>
        <dbReference type="ChEBI" id="CHEBI:456216"/>
    </ligand>
</feature>
<dbReference type="EMBL" id="CP031165">
    <property type="protein sequence ID" value="AXV07479.1"/>
    <property type="molecule type" value="Genomic_DNA"/>
</dbReference>
<proteinExistence type="inferred from homology"/>
<keyword evidence="3 10" id="KW-0808">Transferase</keyword>
<comment type="pathway">
    <text evidence="1 10">Polyol metabolism; glycerol degradation via glycerol kinase pathway; sn-glycerol 3-phosphate from glycerol: step 1/1.</text>
</comment>
<dbReference type="HAMAP" id="MF_00186">
    <property type="entry name" value="Glycerol_kin"/>
    <property type="match status" value="1"/>
</dbReference>
<dbReference type="GO" id="GO:0005524">
    <property type="term" value="F:ATP binding"/>
    <property type="evidence" value="ECO:0007669"/>
    <property type="project" value="UniProtKB-UniRule"/>
</dbReference>
<protein>
    <recommendedName>
        <fullName evidence="10">Glycerol kinase</fullName>
        <ecNumber evidence="10">2.7.1.30</ecNumber>
    </recommendedName>
    <alternativeName>
        <fullName evidence="10">ATP:glycerol 3-phosphotransferase</fullName>
    </alternativeName>
    <alternativeName>
        <fullName evidence="10">Glycerokinase</fullName>
        <shortName evidence="10">GK</shortName>
    </alternativeName>
</protein>
<feature type="binding site" evidence="10">
    <location>
        <position position="408"/>
    </location>
    <ligand>
        <name>ATP</name>
        <dbReference type="ChEBI" id="CHEBI:30616"/>
    </ligand>
</feature>
<dbReference type="InterPro" id="IPR018485">
    <property type="entry name" value="FGGY_C"/>
</dbReference>
<evidence type="ECO:0000256" key="10">
    <source>
        <dbReference type="HAMAP-Rule" id="MF_00186"/>
    </source>
</evidence>
<evidence type="ECO:0000259" key="12">
    <source>
        <dbReference type="Pfam" id="PF00370"/>
    </source>
</evidence>
<dbReference type="PIRSF" id="PIRSF000538">
    <property type="entry name" value="GlpK"/>
    <property type="match status" value="1"/>
</dbReference>
<feature type="binding site" evidence="10">
    <location>
        <position position="244"/>
    </location>
    <ligand>
        <name>glycerol</name>
        <dbReference type="ChEBI" id="CHEBI:17754"/>
    </ligand>
</feature>
<dbReference type="GO" id="GO:0019563">
    <property type="term" value="P:glycerol catabolic process"/>
    <property type="evidence" value="ECO:0007669"/>
    <property type="project" value="UniProtKB-UniRule"/>
</dbReference>
<dbReference type="InterPro" id="IPR018483">
    <property type="entry name" value="Carb_kinase_FGGY_CS"/>
</dbReference>
<dbReference type="EC" id="2.7.1.30" evidence="10"/>
<dbReference type="Pfam" id="PF02782">
    <property type="entry name" value="FGGY_C"/>
    <property type="match status" value="1"/>
</dbReference>
<evidence type="ECO:0000256" key="5">
    <source>
        <dbReference type="ARBA" id="ARBA00022777"/>
    </source>
</evidence>
<evidence type="ECO:0000256" key="8">
    <source>
        <dbReference type="ARBA" id="ARBA00052101"/>
    </source>
</evidence>
<evidence type="ECO:0000259" key="13">
    <source>
        <dbReference type="Pfam" id="PF02782"/>
    </source>
</evidence>
<feature type="binding site" evidence="10">
    <location>
        <position position="243"/>
    </location>
    <ligand>
        <name>glycerol</name>
        <dbReference type="ChEBI" id="CHEBI:17754"/>
    </ligand>
</feature>
<evidence type="ECO:0000256" key="3">
    <source>
        <dbReference type="ARBA" id="ARBA00022679"/>
    </source>
</evidence>
<keyword evidence="5 10" id="KW-0418">Kinase</keyword>
<comment type="activity regulation">
    <text evidence="10">Inhibited by fructose 1,6-bisphosphate (FBP).</text>
</comment>
<dbReference type="FunFam" id="3.30.420.40:FF:000008">
    <property type="entry name" value="Glycerol kinase"/>
    <property type="match status" value="1"/>
</dbReference>
<feature type="domain" description="Carbohydrate kinase FGGY C-terminal" evidence="13">
    <location>
        <begin position="261"/>
        <end position="446"/>
    </location>
</feature>
<keyword evidence="4 10" id="KW-0547">Nucleotide-binding</keyword>
<feature type="binding site" evidence="10">
    <location>
        <position position="133"/>
    </location>
    <ligand>
        <name>sn-glycerol 3-phosphate</name>
        <dbReference type="ChEBI" id="CHEBI:57597"/>
    </ligand>
</feature>
<evidence type="ECO:0000256" key="9">
    <source>
        <dbReference type="ARBA" id="ARBA00054633"/>
    </source>
</evidence>
<dbReference type="SUPFAM" id="SSF53067">
    <property type="entry name" value="Actin-like ATPase domain"/>
    <property type="match status" value="2"/>
</dbReference>
<feature type="domain" description="Carbohydrate kinase FGGY N-terminal" evidence="12">
    <location>
        <begin position="4"/>
        <end position="250"/>
    </location>
</feature>
<accession>A0A346XZ32</accession>
<feature type="binding site" evidence="10">
    <location>
        <position position="408"/>
    </location>
    <ligand>
        <name>ADP</name>
        <dbReference type="ChEBI" id="CHEBI:456216"/>
    </ligand>
</feature>
<feature type="binding site" evidence="10">
    <location>
        <position position="133"/>
    </location>
    <ligand>
        <name>glycerol</name>
        <dbReference type="ChEBI" id="CHEBI:17754"/>
    </ligand>
</feature>
<name>A0A346XZ32_9ACTN</name>
<dbReference type="GO" id="GO:0005829">
    <property type="term" value="C:cytosol"/>
    <property type="evidence" value="ECO:0007669"/>
    <property type="project" value="TreeGrafter"/>
</dbReference>
<dbReference type="NCBIfam" id="NF000756">
    <property type="entry name" value="PRK00047.1"/>
    <property type="match status" value="1"/>
</dbReference>
<feature type="binding site" evidence="10">
    <location>
        <position position="265"/>
    </location>
    <ligand>
        <name>ATP</name>
        <dbReference type="ChEBI" id="CHEBI:30616"/>
    </ligand>
</feature>
<feature type="binding site" evidence="10">
    <location>
        <position position="11"/>
    </location>
    <ligand>
        <name>ATP</name>
        <dbReference type="ChEBI" id="CHEBI:30616"/>
    </ligand>
</feature>
<evidence type="ECO:0000256" key="7">
    <source>
        <dbReference type="ARBA" id="ARBA00022840"/>
    </source>
</evidence>
<dbReference type="PROSITE" id="PS00445">
    <property type="entry name" value="FGGY_KINASES_2"/>
    <property type="match status" value="1"/>
</dbReference>
<organism evidence="14 15">
    <name type="scientific">Euzebya pacifica</name>
    <dbReference type="NCBI Taxonomy" id="1608957"/>
    <lineage>
        <taxon>Bacteria</taxon>
        <taxon>Bacillati</taxon>
        <taxon>Actinomycetota</taxon>
        <taxon>Nitriliruptoria</taxon>
        <taxon>Euzebyales</taxon>
    </lineage>
</organism>
<dbReference type="PANTHER" id="PTHR10196">
    <property type="entry name" value="SUGAR KINASE"/>
    <property type="match status" value="1"/>
</dbReference>
<dbReference type="NCBIfam" id="TIGR01311">
    <property type="entry name" value="glycerol_kin"/>
    <property type="match status" value="1"/>
</dbReference>
<dbReference type="InterPro" id="IPR018484">
    <property type="entry name" value="FGGY_N"/>
</dbReference>
<dbReference type="Pfam" id="PF00370">
    <property type="entry name" value="FGGY_N"/>
    <property type="match status" value="1"/>
</dbReference>
<dbReference type="KEGG" id="euz:DVS28_a2800"/>
<evidence type="ECO:0000313" key="14">
    <source>
        <dbReference type="EMBL" id="AXV07479.1"/>
    </source>
</evidence>
<dbReference type="GO" id="GO:0006072">
    <property type="term" value="P:glycerol-3-phosphate metabolic process"/>
    <property type="evidence" value="ECO:0007669"/>
    <property type="project" value="InterPro"/>
</dbReference>
<evidence type="ECO:0000256" key="6">
    <source>
        <dbReference type="ARBA" id="ARBA00022798"/>
    </source>
</evidence>
<comment type="catalytic activity">
    <reaction evidence="8 10">
        <text>glycerol + ATP = sn-glycerol 3-phosphate + ADP + H(+)</text>
        <dbReference type="Rhea" id="RHEA:21644"/>
        <dbReference type="ChEBI" id="CHEBI:15378"/>
        <dbReference type="ChEBI" id="CHEBI:17754"/>
        <dbReference type="ChEBI" id="CHEBI:30616"/>
        <dbReference type="ChEBI" id="CHEBI:57597"/>
        <dbReference type="ChEBI" id="CHEBI:456216"/>
        <dbReference type="EC" id="2.7.1.30"/>
    </reaction>
</comment>
<feature type="binding site" evidence="10">
    <location>
        <position position="11"/>
    </location>
    <ligand>
        <name>sn-glycerol 3-phosphate</name>
        <dbReference type="ChEBI" id="CHEBI:57597"/>
    </ligand>
</feature>
<gene>
    <name evidence="10" type="primary">glpK</name>
    <name evidence="14" type="ORF">DVS28_a2800</name>
</gene>
<feature type="binding site" evidence="10">
    <location>
        <position position="81"/>
    </location>
    <ligand>
        <name>sn-glycerol 3-phosphate</name>
        <dbReference type="ChEBI" id="CHEBI:57597"/>
    </ligand>
</feature>
<feature type="binding site" evidence="10">
    <location>
        <position position="307"/>
    </location>
    <ligand>
        <name>ADP</name>
        <dbReference type="ChEBI" id="CHEBI:456216"/>
    </ligand>
</feature>
<dbReference type="CDD" id="cd07786">
    <property type="entry name" value="FGGY_EcGK_like"/>
    <property type="match status" value="1"/>
</dbReference>
<comment type="similarity">
    <text evidence="2 10 11">Belongs to the FGGY kinase family.</text>
</comment>
<feature type="binding site" evidence="10">
    <location>
        <position position="311"/>
    </location>
    <ligand>
        <name>ATP</name>
        <dbReference type="ChEBI" id="CHEBI:30616"/>
    </ligand>
</feature>